<feature type="domain" description="GH16" evidence="5">
    <location>
        <begin position="191"/>
        <end position="483"/>
    </location>
</feature>
<evidence type="ECO:0000256" key="1">
    <source>
        <dbReference type="ARBA" id="ARBA00008781"/>
    </source>
</evidence>
<keyword evidence="4" id="KW-1133">Transmembrane helix</keyword>
<dbReference type="RefSeq" id="XP_015178968.1">
    <property type="nucleotide sequence ID" value="XM_015323482.1"/>
</dbReference>
<keyword evidence="3" id="KW-0391">Immunity</keyword>
<dbReference type="PANTHER" id="PTHR10963">
    <property type="entry name" value="GLYCOSYL HYDROLASE-RELATED"/>
    <property type="match status" value="1"/>
</dbReference>
<dbReference type="SUPFAM" id="SSF49899">
    <property type="entry name" value="Concanavalin A-like lectins/glucanases"/>
    <property type="match status" value="1"/>
</dbReference>
<dbReference type="PROSITE" id="PS51762">
    <property type="entry name" value="GH16_2"/>
    <property type="match status" value="1"/>
</dbReference>
<evidence type="ECO:0000256" key="4">
    <source>
        <dbReference type="SAM" id="Phobius"/>
    </source>
</evidence>
<dbReference type="Pfam" id="PF00722">
    <property type="entry name" value="Glyco_hydro_16"/>
    <property type="match status" value="1"/>
</dbReference>
<evidence type="ECO:0000313" key="8">
    <source>
        <dbReference type="RefSeq" id="XP_015178968.1"/>
    </source>
</evidence>
<dbReference type="Gene3D" id="2.60.120.200">
    <property type="match status" value="1"/>
</dbReference>
<dbReference type="PANTHER" id="PTHR10963:SF60">
    <property type="entry name" value="GRAM-NEGATIVE BACTERIA-BINDING PROTEIN 1-RELATED"/>
    <property type="match status" value="1"/>
</dbReference>
<evidence type="ECO:0000313" key="7">
    <source>
        <dbReference type="Proteomes" id="UP000694924"/>
    </source>
</evidence>
<dbReference type="PROSITE" id="PS51969">
    <property type="entry name" value="CBM39"/>
    <property type="match status" value="1"/>
</dbReference>
<dbReference type="GeneID" id="107067718"/>
<keyword evidence="4" id="KW-0472">Membrane</keyword>
<evidence type="ECO:0000256" key="3">
    <source>
        <dbReference type="ARBA" id="ARBA00022859"/>
    </source>
</evidence>
<evidence type="ECO:0000256" key="2">
    <source>
        <dbReference type="ARBA" id="ARBA00022588"/>
    </source>
</evidence>
<comment type="similarity">
    <text evidence="1">Belongs to the insect beta-1,3-glucan binding protein family.</text>
</comment>
<dbReference type="InterPro" id="IPR013320">
    <property type="entry name" value="ConA-like_dom_sf"/>
</dbReference>
<evidence type="ECO:0000259" key="6">
    <source>
        <dbReference type="PROSITE" id="PS51969"/>
    </source>
</evidence>
<dbReference type="Proteomes" id="UP000694924">
    <property type="component" value="Unplaced"/>
</dbReference>
<organism evidence="7 8">
    <name type="scientific">Polistes dominula</name>
    <name type="common">European paper wasp</name>
    <name type="synonym">Vespa dominula</name>
    <dbReference type="NCBI Taxonomy" id="743375"/>
    <lineage>
        <taxon>Eukaryota</taxon>
        <taxon>Metazoa</taxon>
        <taxon>Ecdysozoa</taxon>
        <taxon>Arthropoda</taxon>
        <taxon>Hexapoda</taxon>
        <taxon>Insecta</taxon>
        <taxon>Pterygota</taxon>
        <taxon>Neoptera</taxon>
        <taxon>Endopterygota</taxon>
        <taxon>Hymenoptera</taxon>
        <taxon>Apocrita</taxon>
        <taxon>Aculeata</taxon>
        <taxon>Vespoidea</taxon>
        <taxon>Vespidae</taxon>
        <taxon>Polistinae</taxon>
        <taxon>Polistini</taxon>
        <taxon>Polistes</taxon>
    </lineage>
</organism>
<accession>A0ABM1IFI1</accession>
<dbReference type="InterPro" id="IPR000757">
    <property type="entry name" value="Beta-glucanase-like"/>
</dbReference>
<evidence type="ECO:0000259" key="5">
    <source>
        <dbReference type="PROSITE" id="PS51762"/>
    </source>
</evidence>
<keyword evidence="7" id="KW-1185">Reference proteome</keyword>
<dbReference type="InterPro" id="IPR031756">
    <property type="entry name" value="BGBP_N"/>
</dbReference>
<dbReference type="Pfam" id="PF15886">
    <property type="entry name" value="CBM39"/>
    <property type="match status" value="1"/>
</dbReference>
<feature type="domain" description="CBM39" evidence="6">
    <location>
        <begin position="29"/>
        <end position="129"/>
    </location>
</feature>
<dbReference type="InterPro" id="IPR050546">
    <property type="entry name" value="Glycosyl_Hydrlase_16"/>
</dbReference>
<dbReference type="InterPro" id="IPR043030">
    <property type="entry name" value="BGBP_N_sf"/>
</dbReference>
<reference evidence="8" key="1">
    <citation type="submission" date="2025-08" db="UniProtKB">
        <authorList>
            <consortium name="RefSeq"/>
        </authorList>
    </citation>
    <scope>IDENTIFICATION</scope>
    <source>
        <tissue evidence="8">Whole body</tissue>
    </source>
</reference>
<name>A0ABM1IFI1_POLDO</name>
<sequence>MYSLKNNSISTLILLQLNLLITIVLVKSYIIPEPLFEVLKPQGLRISIPDEPGLQYFTFHGNINSPILSEEVGQLTDDVFRAKNGRWTLEKKDLIIQNGDIINYWIYVQVNGAPFKKQNQSYTINALDSSKPTTIVSSVTPTIASPVKSTVSSRPEKGQLILNEDFNYLNESLWSRDVKIPLEPDYEFCVYHNDNHPYLVKIIDGVLRIQPVILEDLYGINVTLYGKLNLAGCTSNIPQECSQNAVAFNILPPIISARLNTKTRFAFKYGKIEIRAKFPEGDWLYPELWLEPLYSLYGPKYASGRVLLGFTRGNENLVDAEDFGKIFDARKLEFGLRLGSSTIHEETVHKIMDRGSRWNQDFHVYTTIWNENGFEFLVDGEEIGRLTSTTKGIWLHQFNISSITNISPFDQEFYISIGVGVGGIRVFPDKTISSGFIKPWKNVGAKAMIQFWNSRNQWLQSWRREDSRKTALEIDYLKVWSLE</sequence>
<gene>
    <name evidence="8" type="primary">LOC107067718</name>
</gene>
<feature type="transmembrane region" description="Helical" evidence="4">
    <location>
        <begin position="12"/>
        <end position="31"/>
    </location>
</feature>
<keyword evidence="2" id="KW-0399">Innate immunity</keyword>
<keyword evidence="4" id="KW-0812">Transmembrane</keyword>
<dbReference type="Gene3D" id="2.60.40.2140">
    <property type="entry name" value="Beta-1,3-glucan-recognition protein, N-terminal domain"/>
    <property type="match status" value="1"/>
</dbReference>
<protein>
    <submittedName>
        <fullName evidence="8">Beta-1,3-glucan-binding protein-like isoform X1</fullName>
    </submittedName>
</protein>
<proteinExistence type="inferred from homology"/>